<evidence type="ECO:0000259" key="6">
    <source>
        <dbReference type="PROSITE" id="PS50833"/>
    </source>
</evidence>
<dbReference type="GeneTree" id="ENSGT00940000153231"/>
<dbReference type="GO" id="GO:0034457">
    <property type="term" value="C:Mpp10 complex"/>
    <property type="evidence" value="ECO:0007669"/>
    <property type="project" value="TreeGrafter"/>
</dbReference>
<name>A0A493TZ95_ANAPP</name>
<comment type="function">
    <text evidence="4">Component of the 60-80S U3 small nucleolar ribonucleoprotein (U3 snoRNP). Required for the early cleavages during pre-18S ribosomal RNA processing. Part of the small subunit (SSU) processome, first precursor of the small eukaryotic ribosomal subunit. During the assembly of the SSU processome in the nucleolus, many ribosome biogenesis factors, an RNA chaperone and ribosomal proteins associate with the nascent pre-rRNA and work in concert to generate RNA folding, modifications, rearrangements and cleavage as well as targeted degradation of pre-ribosomal RNA by the RNA exosome.</text>
</comment>
<dbReference type="GO" id="GO:0006364">
    <property type="term" value="P:rRNA processing"/>
    <property type="evidence" value="ECO:0007669"/>
    <property type="project" value="UniProtKB-KW"/>
</dbReference>
<accession>A0A493TZ95</accession>
<keyword evidence="2" id="KW-0690">Ribosome biogenesis</keyword>
<dbReference type="GO" id="GO:0030515">
    <property type="term" value="F:snoRNA binding"/>
    <property type="evidence" value="ECO:0007669"/>
    <property type="project" value="TreeGrafter"/>
</dbReference>
<evidence type="ECO:0000256" key="2">
    <source>
        <dbReference type="ARBA" id="ARBA00022517"/>
    </source>
</evidence>
<dbReference type="AlphaFoldDB" id="A0A493TZ95"/>
<keyword evidence="3" id="KW-0698">rRNA processing</keyword>
<dbReference type="STRING" id="8840.ENSAPLP00000030905"/>
<sequence>SFLPKFAQIFLNPPQKRGERFFPRFLSKLGICPNLPEFARICPNLPKFARISPKTGVTGSHDDEYQWAGLEPPKVMVTTSRDPSARLRVFVKELCLIIPGARRLNRGRAEVGALLGACRAAGVTDLLVVHETRGRPGEGAGLMGRGRG</sequence>
<organism evidence="7 8">
    <name type="scientific">Anas platyrhynchos platyrhynchos</name>
    <name type="common">Northern mallard</name>
    <dbReference type="NCBI Taxonomy" id="8840"/>
    <lineage>
        <taxon>Eukaryota</taxon>
        <taxon>Metazoa</taxon>
        <taxon>Chordata</taxon>
        <taxon>Craniata</taxon>
        <taxon>Vertebrata</taxon>
        <taxon>Euteleostomi</taxon>
        <taxon>Archelosauria</taxon>
        <taxon>Archosauria</taxon>
        <taxon>Dinosauria</taxon>
        <taxon>Saurischia</taxon>
        <taxon>Theropoda</taxon>
        <taxon>Coelurosauria</taxon>
        <taxon>Aves</taxon>
        <taxon>Neognathae</taxon>
        <taxon>Galloanserae</taxon>
        <taxon>Anseriformes</taxon>
        <taxon>Anatidae</taxon>
        <taxon>Anatinae</taxon>
        <taxon>Anas</taxon>
    </lineage>
</organism>
<dbReference type="GO" id="GO:0032040">
    <property type="term" value="C:small-subunit processome"/>
    <property type="evidence" value="ECO:0007669"/>
    <property type="project" value="TreeGrafter"/>
</dbReference>
<dbReference type="InterPro" id="IPR044281">
    <property type="entry name" value="IMP4/RPF1"/>
</dbReference>
<evidence type="ECO:0000256" key="3">
    <source>
        <dbReference type="ARBA" id="ARBA00022552"/>
    </source>
</evidence>
<proteinExistence type="predicted"/>
<dbReference type="GO" id="GO:0042134">
    <property type="term" value="F:rRNA primary transcript binding"/>
    <property type="evidence" value="ECO:0007669"/>
    <property type="project" value="InterPro"/>
</dbReference>
<comment type="subcellular location">
    <subcellularLocation>
        <location evidence="1">Nucleus</location>
        <location evidence="1">Nucleolus</location>
    </subcellularLocation>
</comment>
<evidence type="ECO:0000313" key="8">
    <source>
        <dbReference type="Proteomes" id="UP000016666"/>
    </source>
</evidence>
<reference evidence="7" key="2">
    <citation type="submission" date="2025-08" db="UniProtKB">
        <authorList>
            <consortium name="Ensembl"/>
        </authorList>
    </citation>
    <scope>IDENTIFICATION</scope>
</reference>
<evidence type="ECO:0000256" key="5">
    <source>
        <dbReference type="ARBA" id="ARBA00046634"/>
    </source>
</evidence>
<dbReference type="Gene3D" id="3.40.50.10480">
    <property type="entry name" value="Probable brix-domain ribosomal biogenesis protein"/>
    <property type="match status" value="1"/>
</dbReference>
<dbReference type="PROSITE" id="PS50833">
    <property type="entry name" value="BRIX"/>
    <property type="match status" value="1"/>
</dbReference>
<feature type="domain" description="Brix" evidence="6">
    <location>
        <begin position="73"/>
        <end position="148"/>
    </location>
</feature>
<dbReference type="PANTHER" id="PTHR22734:SF2">
    <property type="entry name" value="U3 SMALL NUCLEOLAR RIBONUCLEOPROTEIN PROTEIN IMP4"/>
    <property type="match status" value="1"/>
</dbReference>
<reference evidence="7" key="3">
    <citation type="submission" date="2025-09" db="UniProtKB">
        <authorList>
            <consortium name="Ensembl"/>
        </authorList>
    </citation>
    <scope>IDENTIFICATION</scope>
</reference>
<protein>
    <recommendedName>
        <fullName evidence="6">Brix domain-containing protein</fullName>
    </recommendedName>
</protein>
<evidence type="ECO:0000256" key="1">
    <source>
        <dbReference type="ARBA" id="ARBA00004604"/>
    </source>
</evidence>
<keyword evidence="8" id="KW-1185">Reference proteome</keyword>
<reference evidence="8" key="1">
    <citation type="submission" date="2017-10" db="EMBL/GenBank/DDBJ databases">
        <title>A new Pekin duck reference genome.</title>
        <authorList>
            <person name="Hou Z.-C."/>
            <person name="Zhou Z.-K."/>
            <person name="Zhu F."/>
            <person name="Hou S.-S."/>
        </authorList>
    </citation>
    <scope>NUCLEOTIDE SEQUENCE [LARGE SCALE GENOMIC DNA]</scope>
</reference>
<evidence type="ECO:0000256" key="4">
    <source>
        <dbReference type="ARBA" id="ARBA00045281"/>
    </source>
</evidence>
<comment type="subunit">
    <text evidence="5">Part of the small subunit (SSU) processome, composed of more than 70 proteins and the RNA chaperone small nucleolar RNA (snoRNA) U3. Component of a heterotrimeric complex containing IMP3, IMP4 and MPHOSPH10. Interacts with MPHOSPH10.</text>
</comment>
<dbReference type="SUPFAM" id="SSF52954">
    <property type="entry name" value="Class II aaRS ABD-related"/>
    <property type="match status" value="1"/>
</dbReference>
<dbReference type="Ensembl" id="ENSAPLT00000019773.1">
    <property type="protein sequence ID" value="ENSAPLP00000030905.1"/>
    <property type="gene ID" value="ENSAPLG00000020287.1"/>
</dbReference>
<dbReference type="InterPro" id="IPR007109">
    <property type="entry name" value="Brix"/>
</dbReference>
<dbReference type="Proteomes" id="UP000016666">
    <property type="component" value="Unassembled WGS sequence"/>
</dbReference>
<evidence type="ECO:0000313" key="7">
    <source>
        <dbReference type="Ensembl" id="ENSAPLP00000030905.1"/>
    </source>
</evidence>
<dbReference type="PANTHER" id="PTHR22734">
    <property type="entry name" value="U3 SMALL NUCLEOLAR RIBONUCLEOPROTEIN PROTEIN IMP4"/>
    <property type="match status" value="1"/>
</dbReference>